<dbReference type="NCBIfam" id="NF047509">
    <property type="entry name" value="Rv3131_FMN_oxido"/>
    <property type="match status" value="1"/>
</dbReference>
<dbReference type="EMBL" id="LR215973">
    <property type="protein sequence ID" value="VFA97423.1"/>
    <property type="molecule type" value="Genomic_DNA"/>
</dbReference>
<dbReference type="InterPro" id="IPR000415">
    <property type="entry name" value="Nitroreductase-like"/>
</dbReference>
<evidence type="ECO:0000256" key="1">
    <source>
        <dbReference type="SAM" id="MobiDB-lite"/>
    </source>
</evidence>
<evidence type="ECO:0000313" key="2">
    <source>
        <dbReference type="EMBL" id="VFA97423.1"/>
    </source>
</evidence>
<feature type="region of interest" description="Disordered" evidence="1">
    <location>
        <begin position="187"/>
        <end position="210"/>
    </location>
</feature>
<dbReference type="RefSeq" id="WP_130916308.1">
    <property type="nucleotide sequence ID" value="NZ_JADLPK010000009.1"/>
</dbReference>
<organism evidence="2 3">
    <name type="scientific">Nocardia cyriacigeorgica</name>
    <dbReference type="NCBI Taxonomy" id="135487"/>
    <lineage>
        <taxon>Bacteria</taxon>
        <taxon>Bacillati</taxon>
        <taxon>Actinomycetota</taxon>
        <taxon>Actinomycetes</taxon>
        <taxon>Mycobacteriales</taxon>
        <taxon>Nocardiaceae</taxon>
        <taxon>Nocardia</taxon>
    </lineage>
</organism>
<dbReference type="AlphaFoldDB" id="A0A4V6IBW9"/>
<dbReference type="PANTHER" id="PTHR23026:SF123">
    <property type="entry name" value="NAD(P)H NITROREDUCTASE RV3131-RELATED"/>
    <property type="match status" value="1"/>
</dbReference>
<dbReference type="SUPFAM" id="SSF55469">
    <property type="entry name" value="FMN-dependent nitroreductase-like"/>
    <property type="match status" value="2"/>
</dbReference>
<sequence length="322" mass="35015">MPCSTLDRPTADIALNLAVRAPSIHNTQPWRWRIGRRGIDLFADTSRGLGITDPHQRALVVSCGVVLHHLRVAFAALGWATSVVRGPNPQDPDHLAHIDITRRPPSDADIELAAAILMRQTDRRHYLHRPVPARLIRALTQRAADCGAAVRQVPEPWLPRLARPMRRAAAAHAADPGYQAELARWSGGKRSTDGVPGRNAPPPRPAGEIPVRTFTDATLTDPADQPDAAVWLVVATLHDDRQAQLRAGEATSALLLTATHLGLATSLQTEPLGMSDPRQEIRVGLLHHCAYPQAMVRVGWMPHTAAPLTATPRRPVADVVES</sequence>
<dbReference type="Proteomes" id="UP000290439">
    <property type="component" value="Chromosome"/>
</dbReference>
<dbReference type="GO" id="GO:0016491">
    <property type="term" value="F:oxidoreductase activity"/>
    <property type="evidence" value="ECO:0007669"/>
    <property type="project" value="InterPro"/>
</dbReference>
<dbReference type="PANTHER" id="PTHR23026">
    <property type="entry name" value="NADPH NITROREDUCTASE"/>
    <property type="match status" value="1"/>
</dbReference>
<reference evidence="2 3" key="1">
    <citation type="submission" date="2019-02" db="EMBL/GenBank/DDBJ databases">
        <authorList>
            <consortium name="Pathogen Informatics"/>
        </authorList>
    </citation>
    <scope>NUCLEOTIDE SEQUENCE [LARGE SCALE GENOMIC DNA]</scope>
    <source>
        <strain evidence="2 3">3012STDY6756504</strain>
    </source>
</reference>
<evidence type="ECO:0000313" key="3">
    <source>
        <dbReference type="Proteomes" id="UP000290439"/>
    </source>
</evidence>
<dbReference type="Gene3D" id="3.40.109.10">
    <property type="entry name" value="NADH Oxidase"/>
    <property type="match status" value="1"/>
</dbReference>
<name>A0A4V6IBW9_9NOCA</name>
<protein>
    <submittedName>
        <fullName evidence="2">NAD(P)H nitroreductase RV3131/MT3217</fullName>
    </submittedName>
</protein>
<dbReference type="InterPro" id="IPR050627">
    <property type="entry name" value="Nitroreductase/BluB"/>
</dbReference>
<gene>
    <name evidence="2" type="ORF">NCTC10797_01186</name>
</gene>
<accession>A0A4V6IBW9</accession>
<proteinExistence type="predicted"/>